<reference evidence="1" key="1">
    <citation type="journal article" date="2015" name="Nature">
        <title>Complex archaea that bridge the gap between prokaryotes and eukaryotes.</title>
        <authorList>
            <person name="Spang A."/>
            <person name="Saw J.H."/>
            <person name="Jorgensen S.L."/>
            <person name="Zaremba-Niedzwiedzka K."/>
            <person name="Martijn J."/>
            <person name="Lind A.E."/>
            <person name="van Eijk R."/>
            <person name="Schleper C."/>
            <person name="Guy L."/>
            <person name="Ettema T.J."/>
        </authorList>
    </citation>
    <scope>NUCLEOTIDE SEQUENCE</scope>
</reference>
<sequence length="71" mass="7895">MNLCKKCFAVIPTIQHSEYILNHGKLNLCVGHKRVNECEHDFLSTFPKDGGFILECGECGLKEAHGFGSKT</sequence>
<protein>
    <submittedName>
        <fullName evidence="1">Uncharacterized protein</fullName>
    </submittedName>
</protein>
<evidence type="ECO:0000313" key="1">
    <source>
        <dbReference type="EMBL" id="KKN67140.1"/>
    </source>
</evidence>
<proteinExistence type="predicted"/>
<accession>A0A0F9SE42</accession>
<name>A0A0F9SE42_9ZZZZ</name>
<dbReference type="AlphaFoldDB" id="A0A0F9SE42"/>
<gene>
    <name evidence="1" type="ORF">LCGC14_0464870</name>
</gene>
<organism evidence="1">
    <name type="scientific">marine sediment metagenome</name>
    <dbReference type="NCBI Taxonomy" id="412755"/>
    <lineage>
        <taxon>unclassified sequences</taxon>
        <taxon>metagenomes</taxon>
        <taxon>ecological metagenomes</taxon>
    </lineage>
</organism>
<comment type="caution">
    <text evidence="1">The sequence shown here is derived from an EMBL/GenBank/DDBJ whole genome shotgun (WGS) entry which is preliminary data.</text>
</comment>
<dbReference type="EMBL" id="LAZR01000483">
    <property type="protein sequence ID" value="KKN67140.1"/>
    <property type="molecule type" value="Genomic_DNA"/>
</dbReference>